<dbReference type="AlphaFoldDB" id="A0A9D1WQ16"/>
<evidence type="ECO:0000256" key="2">
    <source>
        <dbReference type="SAM" id="SignalP"/>
    </source>
</evidence>
<organism evidence="3 4">
    <name type="scientific">Candidatus Anaerotruncus excrementipullorum</name>
    <dbReference type="NCBI Taxonomy" id="2838465"/>
    <lineage>
        <taxon>Bacteria</taxon>
        <taxon>Bacillati</taxon>
        <taxon>Bacillota</taxon>
        <taxon>Clostridia</taxon>
        <taxon>Eubacteriales</taxon>
        <taxon>Oscillospiraceae</taxon>
        <taxon>Anaerotruncus</taxon>
    </lineage>
</organism>
<dbReference type="EMBL" id="DXES01000042">
    <property type="protein sequence ID" value="HIX65028.1"/>
    <property type="molecule type" value="Genomic_DNA"/>
</dbReference>
<keyword evidence="1" id="KW-0472">Membrane</keyword>
<keyword evidence="1" id="KW-1133">Transmembrane helix</keyword>
<reference evidence="3" key="1">
    <citation type="journal article" date="2021" name="PeerJ">
        <title>Extensive microbial diversity within the chicken gut microbiome revealed by metagenomics and culture.</title>
        <authorList>
            <person name="Gilroy R."/>
            <person name="Ravi A."/>
            <person name="Getino M."/>
            <person name="Pursley I."/>
            <person name="Horton D.L."/>
            <person name="Alikhan N.F."/>
            <person name="Baker D."/>
            <person name="Gharbi K."/>
            <person name="Hall N."/>
            <person name="Watson M."/>
            <person name="Adriaenssens E.M."/>
            <person name="Foster-Nyarko E."/>
            <person name="Jarju S."/>
            <person name="Secka A."/>
            <person name="Antonio M."/>
            <person name="Oren A."/>
            <person name="Chaudhuri R.R."/>
            <person name="La Ragione R."/>
            <person name="Hildebrand F."/>
            <person name="Pallen M.J."/>
        </authorList>
    </citation>
    <scope>NUCLEOTIDE SEQUENCE</scope>
    <source>
        <strain evidence="3">CHK188-5543</strain>
    </source>
</reference>
<evidence type="ECO:0000313" key="3">
    <source>
        <dbReference type="EMBL" id="HIX65028.1"/>
    </source>
</evidence>
<feature type="transmembrane region" description="Helical" evidence="1">
    <location>
        <begin position="192"/>
        <end position="213"/>
    </location>
</feature>
<feature type="transmembrane region" description="Helical" evidence="1">
    <location>
        <begin position="262"/>
        <end position="281"/>
    </location>
</feature>
<feature type="transmembrane region" description="Helical" evidence="1">
    <location>
        <begin position="339"/>
        <end position="357"/>
    </location>
</feature>
<keyword evidence="2" id="KW-0732">Signal</keyword>
<dbReference type="Proteomes" id="UP000886800">
    <property type="component" value="Unassembled WGS sequence"/>
</dbReference>
<accession>A0A9D1WQ16</accession>
<evidence type="ECO:0000256" key="1">
    <source>
        <dbReference type="SAM" id="Phobius"/>
    </source>
</evidence>
<gene>
    <name evidence="3" type="ORF">H9736_02145</name>
</gene>
<evidence type="ECO:0008006" key="5">
    <source>
        <dbReference type="Google" id="ProtNLM"/>
    </source>
</evidence>
<feature type="transmembrane region" description="Helical" evidence="1">
    <location>
        <begin position="145"/>
        <end position="164"/>
    </location>
</feature>
<feature type="transmembrane region" description="Helical" evidence="1">
    <location>
        <begin position="82"/>
        <end position="106"/>
    </location>
</feature>
<sequence length="363" mass="37548">MVGRRFLGAAAALAAAGALLWQSQAVASGVRAGLEACVAVVIPSLFPFMILAGLCSSTPAGQALSNGIWRLFRWALPLPRQLGAVFLMSFLGGFPVGARMLSDLVAQKRIDPKTASRALCFCVNAGPSFLISAVGGQMLGSLPAGLALLAAQICSALVIARVTLRRQRQEPNLPAFSYPPFATAFVESVRSACAGILSICAFVVAFSAFAALLQATGIFHFLAATVGGCTGWDQAFVSALFTGILEVTAGCLKACALGGQRGFLLCAFLVSSASLSIFFQVRSCFPAKTPVRFGPLAISRLAHGALTTGFALLFSRLLPPAALAAGSFSSVPVPKTAPHTAAITLCLMGMCTILVLFPSRRSG</sequence>
<feature type="chain" id="PRO_5038425806" description="Sporulation integral membrane protein YlbJ" evidence="2">
    <location>
        <begin position="28"/>
        <end position="363"/>
    </location>
</feature>
<name>A0A9D1WQ16_9FIRM</name>
<proteinExistence type="predicted"/>
<comment type="caution">
    <text evidence="3">The sequence shown here is derived from an EMBL/GenBank/DDBJ whole genome shotgun (WGS) entry which is preliminary data.</text>
</comment>
<reference evidence="3" key="2">
    <citation type="submission" date="2021-04" db="EMBL/GenBank/DDBJ databases">
        <authorList>
            <person name="Gilroy R."/>
        </authorList>
    </citation>
    <scope>NUCLEOTIDE SEQUENCE</scope>
    <source>
        <strain evidence="3">CHK188-5543</strain>
    </source>
</reference>
<protein>
    <recommendedName>
        <fullName evidence="5">Sporulation integral membrane protein YlbJ</fullName>
    </recommendedName>
</protein>
<feature type="signal peptide" evidence="2">
    <location>
        <begin position="1"/>
        <end position="27"/>
    </location>
</feature>
<keyword evidence="1" id="KW-0812">Transmembrane</keyword>
<evidence type="ECO:0000313" key="4">
    <source>
        <dbReference type="Proteomes" id="UP000886800"/>
    </source>
</evidence>